<dbReference type="InterPro" id="IPR050845">
    <property type="entry name" value="Cu-binding_ET"/>
</dbReference>
<dbReference type="AlphaFoldDB" id="A0A1F6AZB6"/>
<keyword evidence="2" id="KW-0186">Copper</keyword>
<evidence type="ECO:0000256" key="1">
    <source>
        <dbReference type="ARBA" id="ARBA00022723"/>
    </source>
</evidence>
<dbReference type="PROSITE" id="PS00079">
    <property type="entry name" value="MULTICOPPER_OXIDASE1"/>
    <property type="match status" value="1"/>
</dbReference>
<dbReference type="Proteomes" id="UP000176409">
    <property type="component" value="Unassembled WGS sequence"/>
</dbReference>
<accession>A0A1F6AZB6</accession>
<dbReference type="STRING" id="1798396.A2973_05225"/>
<dbReference type="EMBL" id="MFJZ01000032">
    <property type="protein sequence ID" value="OGG30019.1"/>
    <property type="molecule type" value="Genomic_DNA"/>
</dbReference>
<proteinExistence type="predicted"/>
<dbReference type="PANTHER" id="PTHR38439">
    <property type="entry name" value="AURACYANIN-B"/>
    <property type="match status" value="1"/>
</dbReference>
<dbReference type="InterPro" id="IPR008972">
    <property type="entry name" value="Cupredoxin"/>
</dbReference>
<dbReference type="InterPro" id="IPR033138">
    <property type="entry name" value="Cu_oxidase_CS"/>
</dbReference>
<evidence type="ECO:0000256" key="2">
    <source>
        <dbReference type="ARBA" id="ARBA00023008"/>
    </source>
</evidence>
<comment type="caution">
    <text evidence="7">The sequence shown here is derived from an EMBL/GenBank/DDBJ whole genome shotgun (WGS) entry which is preliminary data.</text>
</comment>
<protein>
    <recommendedName>
        <fullName evidence="9">EfeO-type cupredoxin-like domain-containing protein</fullName>
    </recommendedName>
</protein>
<evidence type="ECO:0000256" key="3">
    <source>
        <dbReference type="SAM" id="MobiDB-lite"/>
    </source>
</evidence>
<dbReference type="Gene3D" id="2.60.40.420">
    <property type="entry name" value="Cupredoxins - blue copper proteins"/>
    <property type="match status" value="1"/>
</dbReference>
<gene>
    <name evidence="7" type="ORF">A2973_05225</name>
</gene>
<feature type="domain" description="DUF5666" evidence="6">
    <location>
        <begin position="73"/>
        <end position="136"/>
    </location>
</feature>
<dbReference type="Pfam" id="PF13473">
    <property type="entry name" value="Cupredoxin_1"/>
    <property type="match status" value="1"/>
</dbReference>
<evidence type="ECO:0008006" key="9">
    <source>
        <dbReference type="Google" id="ProtNLM"/>
    </source>
</evidence>
<name>A0A1F6AZB6_9BACT</name>
<feature type="domain" description="EfeO-type cupredoxin-like" evidence="5">
    <location>
        <begin position="151"/>
        <end position="246"/>
    </location>
</feature>
<dbReference type="InterPro" id="IPR028096">
    <property type="entry name" value="EfeO_Cupredoxin"/>
</dbReference>
<keyword evidence="4" id="KW-1133">Transmembrane helix</keyword>
<keyword evidence="4" id="KW-0812">Transmembrane</keyword>
<reference evidence="7 8" key="1">
    <citation type="journal article" date="2016" name="Nat. Commun.">
        <title>Thousands of microbial genomes shed light on interconnected biogeochemical processes in an aquifer system.</title>
        <authorList>
            <person name="Anantharaman K."/>
            <person name="Brown C.T."/>
            <person name="Hug L.A."/>
            <person name="Sharon I."/>
            <person name="Castelle C.J."/>
            <person name="Probst A.J."/>
            <person name="Thomas B.C."/>
            <person name="Singh A."/>
            <person name="Wilkins M.J."/>
            <person name="Karaoz U."/>
            <person name="Brodie E.L."/>
            <person name="Williams K.H."/>
            <person name="Hubbard S.S."/>
            <person name="Banfield J.F."/>
        </authorList>
    </citation>
    <scope>NUCLEOTIDE SEQUENCE [LARGE SCALE GENOMIC DNA]</scope>
</reference>
<dbReference type="GO" id="GO:0046872">
    <property type="term" value="F:metal ion binding"/>
    <property type="evidence" value="ECO:0007669"/>
    <property type="project" value="UniProtKB-KW"/>
</dbReference>
<keyword evidence="1" id="KW-0479">Metal-binding</keyword>
<feature type="region of interest" description="Disordered" evidence="3">
    <location>
        <begin position="136"/>
        <end position="157"/>
    </location>
</feature>
<evidence type="ECO:0000256" key="4">
    <source>
        <dbReference type="SAM" id="Phobius"/>
    </source>
</evidence>
<dbReference type="SUPFAM" id="SSF49503">
    <property type="entry name" value="Cupredoxins"/>
    <property type="match status" value="1"/>
</dbReference>
<dbReference type="Pfam" id="PF18914">
    <property type="entry name" value="DUF5666"/>
    <property type="match status" value="1"/>
</dbReference>
<keyword evidence="4" id="KW-0472">Membrane</keyword>
<dbReference type="PANTHER" id="PTHR38439:SF3">
    <property type="entry name" value="COPPER-RESISTANT CUPROPROTEIN COPI"/>
    <property type="match status" value="1"/>
</dbReference>
<organism evidence="7 8">
    <name type="scientific">Candidatus Gottesmanbacteria bacterium RIFCSPLOWO2_01_FULL_49_10</name>
    <dbReference type="NCBI Taxonomy" id="1798396"/>
    <lineage>
        <taxon>Bacteria</taxon>
        <taxon>Candidatus Gottesmaniibacteriota</taxon>
    </lineage>
</organism>
<evidence type="ECO:0000313" key="8">
    <source>
        <dbReference type="Proteomes" id="UP000176409"/>
    </source>
</evidence>
<evidence type="ECO:0000259" key="6">
    <source>
        <dbReference type="Pfam" id="PF18914"/>
    </source>
</evidence>
<dbReference type="InterPro" id="IPR043724">
    <property type="entry name" value="DUF5666"/>
</dbReference>
<sequence>MKKNNSNQIIIMVVVALLVGAGGFFAGMKYQESKRGGGAGQFANGRGGRFGAGAGATGTNGANRNGFRPVAGDIIAKDATSVTVKLADGSSKIVLVSDKTTINKASTATRDELKVGEKVAVFGTDNSDGSVTAQSIQLNPTMGPGGGTPNKSQKSPDAKEIVVEGSNFTFSPNTLKVKKGEKTRIVFKNTEGMHDFRVDELNIKTASIREGQEDFVEFTADKKGSFEFYCSVANHRMMGMKGTVVVE</sequence>
<feature type="transmembrane region" description="Helical" evidence="4">
    <location>
        <begin position="6"/>
        <end position="26"/>
    </location>
</feature>
<evidence type="ECO:0000313" key="7">
    <source>
        <dbReference type="EMBL" id="OGG30019.1"/>
    </source>
</evidence>
<evidence type="ECO:0000259" key="5">
    <source>
        <dbReference type="Pfam" id="PF13473"/>
    </source>
</evidence>